<dbReference type="InterPro" id="IPR035906">
    <property type="entry name" value="MetI-like_sf"/>
</dbReference>
<dbReference type="Gene3D" id="1.10.3720.10">
    <property type="entry name" value="MetI-like"/>
    <property type="match status" value="1"/>
</dbReference>
<feature type="domain" description="ABC transmembrane type-1" evidence="8">
    <location>
        <begin position="76"/>
        <end position="292"/>
    </location>
</feature>
<dbReference type="InterPro" id="IPR050809">
    <property type="entry name" value="UgpAE/MalFG_permease"/>
</dbReference>
<dbReference type="PANTHER" id="PTHR43227">
    <property type="entry name" value="BLL4140 PROTEIN"/>
    <property type="match status" value="1"/>
</dbReference>
<evidence type="ECO:0000313" key="9">
    <source>
        <dbReference type="EMBL" id="MBL4937837.1"/>
    </source>
</evidence>
<keyword evidence="2 7" id="KW-0813">Transport</keyword>
<evidence type="ECO:0000256" key="5">
    <source>
        <dbReference type="ARBA" id="ARBA00022989"/>
    </source>
</evidence>
<feature type="transmembrane region" description="Helical" evidence="7">
    <location>
        <begin position="79"/>
        <end position="102"/>
    </location>
</feature>
<dbReference type="EMBL" id="JAESWC010000018">
    <property type="protein sequence ID" value="MBL4937837.1"/>
    <property type="molecule type" value="Genomic_DNA"/>
</dbReference>
<keyword evidence="10" id="KW-1185">Reference proteome</keyword>
<evidence type="ECO:0000313" key="10">
    <source>
        <dbReference type="Proteomes" id="UP000632377"/>
    </source>
</evidence>
<comment type="similarity">
    <text evidence="7">Belongs to the binding-protein-dependent transport system permease family.</text>
</comment>
<dbReference type="Pfam" id="PF00528">
    <property type="entry name" value="BPD_transp_1"/>
    <property type="match status" value="1"/>
</dbReference>
<comment type="subcellular location">
    <subcellularLocation>
        <location evidence="1 7">Cell membrane</location>
        <topology evidence="1 7">Multi-pass membrane protein</topology>
    </subcellularLocation>
</comment>
<dbReference type="RefSeq" id="WP_202750581.1">
    <property type="nucleotide sequence ID" value="NZ_JAESWC010000018.1"/>
</dbReference>
<evidence type="ECO:0000256" key="1">
    <source>
        <dbReference type="ARBA" id="ARBA00004651"/>
    </source>
</evidence>
<evidence type="ECO:0000256" key="6">
    <source>
        <dbReference type="ARBA" id="ARBA00023136"/>
    </source>
</evidence>
<dbReference type="InterPro" id="IPR000515">
    <property type="entry name" value="MetI-like"/>
</dbReference>
<dbReference type="SUPFAM" id="SSF161098">
    <property type="entry name" value="MetI-like"/>
    <property type="match status" value="1"/>
</dbReference>
<dbReference type="PANTHER" id="PTHR43227:SF11">
    <property type="entry name" value="BLL4140 PROTEIN"/>
    <property type="match status" value="1"/>
</dbReference>
<accession>A0ABS1TGD4</accession>
<gene>
    <name evidence="9" type="ORF">JK636_19195</name>
</gene>
<organism evidence="9 10">
    <name type="scientific">Clostridium rhizosphaerae</name>
    <dbReference type="NCBI Taxonomy" id="2803861"/>
    <lineage>
        <taxon>Bacteria</taxon>
        <taxon>Bacillati</taxon>
        <taxon>Bacillota</taxon>
        <taxon>Clostridia</taxon>
        <taxon>Eubacteriales</taxon>
        <taxon>Clostridiaceae</taxon>
        <taxon>Clostridium</taxon>
    </lineage>
</organism>
<evidence type="ECO:0000259" key="8">
    <source>
        <dbReference type="PROSITE" id="PS50928"/>
    </source>
</evidence>
<feature type="transmembrane region" description="Helical" evidence="7">
    <location>
        <begin position="213"/>
        <end position="235"/>
    </location>
</feature>
<sequence length="305" mass="33976">MSKSKNIMKGFIKQLPLQIMTLPGIIFLIIFSYIPMYGIIIAFKNTSVLDATTSGKFVGLMNFKLILSDMHFWQATINTACISLIKIFIGFPVPIILAILIFELRDGRFKKVTQTVSYLPHFISWIIFGGMLVSWLGTNGLLNNILIALGILKKPISFLIEPKYYYWIAALSDIWKEAGWGTILYLAGMASIDTTVYEAAVIDGASRLKRIRYITIPGIQSIIALQFMMSLSSLFSSNFDQSMVLQNALNIGRSEVLDTYVFRTGITQGNFSYATAVGLLLSVASLILLVASNLATKKFKDIDVF</sequence>
<feature type="transmembrane region" description="Helical" evidence="7">
    <location>
        <begin position="21"/>
        <end position="43"/>
    </location>
</feature>
<feature type="transmembrane region" description="Helical" evidence="7">
    <location>
        <begin position="271"/>
        <end position="291"/>
    </location>
</feature>
<feature type="transmembrane region" description="Helical" evidence="7">
    <location>
        <begin position="122"/>
        <end position="152"/>
    </location>
</feature>
<protein>
    <submittedName>
        <fullName evidence="9">Sugar ABC transporter permease</fullName>
    </submittedName>
</protein>
<evidence type="ECO:0000256" key="3">
    <source>
        <dbReference type="ARBA" id="ARBA00022475"/>
    </source>
</evidence>
<keyword evidence="4 7" id="KW-0812">Transmembrane</keyword>
<reference evidence="9 10" key="1">
    <citation type="submission" date="2021-01" db="EMBL/GenBank/DDBJ databases">
        <title>Genome public.</title>
        <authorList>
            <person name="Liu C."/>
            <person name="Sun Q."/>
        </authorList>
    </citation>
    <scope>NUCLEOTIDE SEQUENCE [LARGE SCALE GENOMIC DNA]</scope>
    <source>
        <strain evidence="9 10">YIM B02515</strain>
    </source>
</reference>
<proteinExistence type="inferred from homology"/>
<comment type="caution">
    <text evidence="9">The sequence shown here is derived from an EMBL/GenBank/DDBJ whole genome shotgun (WGS) entry which is preliminary data.</text>
</comment>
<evidence type="ECO:0000256" key="2">
    <source>
        <dbReference type="ARBA" id="ARBA00022448"/>
    </source>
</evidence>
<evidence type="ECO:0000256" key="4">
    <source>
        <dbReference type="ARBA" id="ARBA00022692"/>
    </source>
</evidence>
<name>A0ABS1TGD4_9CLOT</name>
<evidence type="ECO:0000256" key="7">
    <source>
        <dbReference type="RuleBase" id="RU363032"/>
    </source>
</evidence>
<keyword evidence="5 7" id="KW-1133">Transmembrane helix</keyword>
<keyword evidence="6 7" id="KW-0472">Membrane</keyword>
<dbReference type="Proteomes" id="UP000632377">
    <property type="component" value="Unassembled WGS sequence"/>
</dbReference>
<dbReference type="PROSITE" id="PS50928">
    <property type="entry name" value="ABC_TM1"/>
    <property type="match status" value="1"/>
</dbReference>
<keyword evidence="3" id="KW-1003">Cell membrane</keyword>